<dbReference type="EMBL" id="MH790635">
    <property type="protein sequence ID" value="QBH83017.1"/>
    <property type="molecule type" value="Genomic_DNA"/>
</dbReference>
<organismHost>
    <name type="scientific">Homo sapiens</name>
    <name type="common">Human</name>
    <dbReference type="NCBI Taxonomy" id="9606"/>
</organismHost>
<name>A0A481TQ48_HHV2</name>
<reference evidence="1" key="1">
    <citation type="submission" date="2018-08" db="EMBL/GenBank/DDBJ databases">
        <title>HSV2 whole genome sequences from clinical isolates.</title>
        <authorList>
            <person name="Roychoudhury P."/>
            <person name="Greninger A.L."/>
            <person name="Jerome K.R."/>
            <person name="Johnston C."/>
            <person name="Wald A."/>
            <person name="Xie H."/>
        </authorList>
    </citation>
    <scope>NUCLEOTIDE SEQUENCE</scope>
    <source>
        <strain evidence="1">2010-8179</strain>
    </source>
</reference>
<dbReference type="EMBL" id="MH790635">
    <property type="protein sequence ID" value="QBH82999.1"/>
    <property type="molecule type" value="Genomic_DNA"/>
</dbReference>
<proteinExistence type="predicted"/>
<accession>A0A481TQ48</accession>
<organism evidence="1">
    <name type="scientific">Human herpesvirus 2</name>
    <name type="common">HHV-2</name>
    <name type="synonym">Human herpes simplex virus 2</name>
    <dbReference type="NCBI Taxonomy" id="10310"/>
    <lineage>
        <taxon>Viruses</taxon>
        <taxon>Duplodnaviria</taxon>
        <taxon>Heunggongvirae</taxon>
        <taxon>Peploviricota</taxon>
        <taxon>Herviviricetes</taxon>
        <taxon>Herpesvirales</taxon>
        <taxon>Orthoherpesviridae</taxon>
        <taxon>Alphaherpesvirinae</taxon>
        <taxon>Simplexvirus</taxon>
        <taxon>Simplexvirus humanalpha2</taxon>
    </lineage>
</organism>
<sequence>MEGRVGRGWRGIVCGRAGAWCYCVVCQGERWCDCRL</sequence>
<protein>
    <submittedName>
        <fullName evidence="1">Uncharacterized protein</fullName>
    </submittedName>
</protein>
<evidence type="ECO:0000313" key="1">
    <source>
        <dbReference type="EMBL" id="QBH83017.1"/>
    </source>
</evidence>